<protein>
    <recommendedName>
        <fullName evidence="4">Putative hemin transport system permease protein HrtB</fullName>
    </recommendedName>
</protein>
<keyword evidence="8 11" id="KW-1133">Transmembrane helix</keyword>
<gene>
    <name evidence="13" type="ORF">NQG31_08795</name>
</gene>
<evidence type="ECO:0000256" key="8">
    <source>
        <dbReference type="ARBA" id="ARBA00022989"/>
    </source>
</evidence>
<evidence type="ECO:0000256" key="1">
    <source>
        <dbReference type="ARBA" id="ARBA00004651"/>
    </source>
</evidence>
<feature type="transmembrane region" description="Helical" evidence="11">
    <location>
        <begin position="298"/>
        <end position="317"/>
    </location>
</feature>
<evidence type="ECO:0000256" key="2">
    <source>
        <dbReference type="ARBA" id="ARBA00008697"/>
    </source>
</evidence>
<dbReference type="PANTHER" id="PTHR43738:SF1">
    <property type="entry name" value="HEMIN TRANSPORT SYSTEM PERMEASE PROTEIN HRTB-RELATED"/>
    <property type="match status" value="1"/>
</dbReference>
<comment type="subcellular location">
    <subcellularLocation>
        <location evidence="1">Cell membrane</location>
        <topology evidence="1">Multi-pass membrane protein</topology>
    </subcellularLocation>
</comment>
<dbReference type="InterPro" id="IPR051125">
    <property type="entry name" value="ABC-4/HrtB_transporter"/>
</dbReference>
<comment type="function">
    <text evidence="10">Part of the ABC transporter complex hrt involved in hemin import. Responsible for the translocation of the substrate across the membrane.</text>
</comment>
<evidence type="ECO:0000256" key="5">
    <source>
        <dbReference type="ARBA" id="ARBA00022448"/>
    </source>
</evidence>
<reference evidence="13 14" key="1">
    <citation type="submission" date="2022-07" db="EMBL/GenBank/DDBJ databases">
        <title>Genomic and pangenome structural analysis of the polyextremophile Exiguobacterium.</title>
        <authorList>
            <person name="Shen L."/>
        </authorList>
    </citation>
    <scope>NUCLEOTIDE SEQUENCE [LARGE SCALE GENOMIC DNA]</scope>
    <source>
        <strain evidence="13 14">12_1</strain>
    </source>
</reference>
<comment type="similarity">
    <text evidence="2">Belongs to the ABC-4 integral membrane protein family. HrtB subfamily.</text>
</comment>
<keyword evidence="7 11" id="KW-0812">Transmembrane</keyword>
<keyword evidence="14" id="KW-1185">Reference proteome</keyword>
<evidence type="ECO:0000256" key="9">
    <source>
        <dbReference type="ARBA" id="ARBA00023136"/>
    </source>
</evidence>
<feature type="transmembrane region" description="Helical" evidence="11">
    <location>
        <begin position="214"/>
        <end position="234"/>
    </location>
</feature>
<organism evidence="13 14">
    <name type="scientific">Exiguobacterium alkaliphilum</name>
    <dbReference type="NCBI Taxonomy" id="1428684"/>
    <lineage>
        <taxon>Bacteria</taxon>
        <taxon>Bacillati</taxon>
        <taxon>Bacillota</taxon>
        <taxon>Bacilli</taxon>
        <taxon>Bacillales</taxon>
        <taxon>Bacillales Family XII. Incertae Sedis</taxon>
        <taxon>Exiguobacterium</taxon>
    </lineage>
</organism>
<feature type="transmembrane region" description="Helical" evidence="11">
    <location>
        <begin position="255"/>
        <end position="278"/>
    </location>
</feature>
<evidence type="ECO:0000256" key="7">
    <source>
        <dbReference type="ARBA" id="ARBA00022692"/>
    </source>
</evidence>
<comment type="caution">
    <text evidence="13">The sequence shown here is derived from an EMBL/GenBank/DDBJ whole genome shotgun (WGS) entry which is preliminary data.</text>
</comment>
<sequence length="334" mass="36429">MTLGLKEMWRKRGQYGLILLITLAIVLLTTLITGLADGLAYDNGASVRELDIDTFQLTDDADGQLTRSFIEETPIDAVTPLAVKPLTFVNGTKQDATLFALPTDSTIGPTLDLSVGEVLVDPSFLQTYAVGDTVEDFVSGYRFTIIGVTDGRFSHGPVVWTTMETWDAYQQTAGGPTYVSAWLGDEVTSLTRHSKQDIIESVPGYSAEQGTFDMMRAFLLIIGAFILTAFFYMVTLQKLPQLGILKAIGIRSRTIGAALVWQVLVTVVAASTIAMLVTLLMTRVVPEAVPFQFEWSNVAFYSTLFLIISLLGTVLPLQTLRRLDAADALGGRIK</sequence>
<evidence type="ECO:0000256" key="10">
    <source>
        <dbReference type="ARBA" id="ARBA00024973"/>
    </source>
</evidence>
<keyword evidence="9 11" id="KW-0472">Membrane</keyword>
<feature type="domain" description="ABC3 transporter permease C-terminal" evidence="12">
    <location>
        <begin position="217"/>
        <end position="323"/>
    </location>
</feature>
<dbReference type="Proteomes" id="UP001206821">
    <property type="component" value="Unassembled WGS sequence"/>
</dbReference>
<evidence type="ECO:0000313" key="14">
    <source>
        <dbReference type="Proteomes" id="UP001206821"/>
    </source>
</evidence>
<comment type="subunit">
    <text evidence="3">The complex is composed of two ATP-binding proteins (HrtA), two transmembrane proteins (HrtB) and a solute-binding protein.</text>
</comment>
<name>A0ABT2KXI5_9BACL</name>
<dbReference type="Pfam" id="PF02687">
    <property type="entry name" value="FtsX"/>
    <property type="match status" value="1"/>
</dbReference>
<dbReference type="PANTHER" id="PTHR43738">
    <property type="entry name" value="ABC TRANSPORTER, MEMBRANE PROTEIN"/>
    <property type="match status" value="1"/>
</dbReference>
<dbReference type="RefSeq" id="WP_034814925.1">
    <property type="nucleotide sequence ID" value="NZ_JANIEK010000031.1"/>
</dbReference>
<evidence type="ECO:0000256" key="11">
    <source>
        <dbReference type="SAM" id="Phobius"/>
    </source>
</evidence>
<keyword evidence="5" id="KW-0813">Transport</keyword>
<accession>A0ABT2KXI5</accession>
<keyword evidence="6" id="KW-1003">Cell membrane</keyword>
<evidence type="ECO:0000259" key="12">
    <source>
        <dbReference type="Pfam" id="PF02687"/>
    </source>
</evidence>
<evidence type="ECO:0000256" key="4">
    <source>
        <dbReference type="ARBA" id="ARBA00016962"/>
    </source>
</evidence>
<evidence type="ECO:0000256" key="3">
    <source>
        <dbReference type="ARBA" id="ARBA00011131"/>
    </source>
</evidence>
<dbReference type="EMBL" id="JANIEK010000031">
    <property type="protein sequence ID" value="MCT4795642.1"/>
    <property type="molecule type" value="Genomic_DNA"/>
</dbReference>
<evidence type="ECO:0000256" key="6">
    <source>
        <dbReference type="ARBA" id="ARBA00022475"/>
    </source>
</evidence>
<dbReference type="InterPro" id="IPR003838">
    <property type="entry name" value="ABC3_permease_C"/>
</dbReference>
<proteinExistence type="inferred from homology"/>
<evidence type="ECO:0000313" key="13">
    <source>
        <dbReference type="EMBL" id="MCT4795642.1"/>
    </source>
</evidence>